<feature type="transmembrane region" description="Helical" evidence="7">
    <location>
        <begin position="128"/>
        <end position="146"/>
    </location>
</feature>
<gene>
    <name evidence="9" type="primary">dppC</name>
    <name evidence="9" type="ORF">FTV88_2977</name>
</gene>
<dbReference type="GO" id="GO:0005886">
    <property type="term" value="C:plasma membrane"/>
    <property type="evidence" value="ECO:0007669"/>
    <property type="project" value="UniProtKB-SubCell"/>
</dbReference>
<evidence type="ECO:0000313" key="9">
    <source>
        <dbReference type="EMBL" id="QGG49057.1"/>
    </source>
</evidence>
<feature type="transmembrane region" description="Helical" evidence="7">
    <location>
        <begin position="235"/>
        <end position="256"/>
    </location>
</feature>
<evidence type="ECO:0000259" key="8">
    <source>
        <dbReference type="PROSITE" id="PS50928"/>
    </source>
</evidence>
<organism evidence="9 10">
    <name type="scientific">Heliorestis convoluta</name>
    <dbReference type="NCBI Taxonomy" id="356322"/>
    <lineage>
        <taxon>Bacteria</taxon>
        <taxon>Bacillati</taxon>
        <taxon>Bacillota</taxon>
        <taxon>Clostridia</taxon>
        <taxon>Eubacteriales</taxon>
        <taxon>Heliobacteriaceae</taxon>
        <taxon>Heliorestis</taxon>
    </lineage>
</organism>
<dbReference type="SUPFAM" id="SSF161098">
    <property type="entry name" value="MetI-like"/>
    <property type="match status" value="1"/>
</dbReference>
<evidence type="ECO:0000256" key="3">
    <source>
        <dbReference type="ARBA" id="ARBA00022475"/>
    </source>
</evidence>
<evidence type="ECO:0000256" key="1">
    <source>
        <dbReference type="ARBA" id="ARBA00004651"/>
    </source>
</evidence>
<feature type="transmembrane region" description="Helical" evidence="7">
    <location>
        <begin position="99"/>
        <end position="122"/>
    </location>
</feature>
<dbReference type="InterPro" id="IPR050366">
    <property type="entry name" value="BP-dependent_transpt_permease"/>
</dbReference>
<keyword evidence="5 7" id="KW-1133">Transmembrane helix</keyword>
<dbReference type="Pfam" id="PF12911">
    <property type="entry name" value="OppC_N"/>
    <property type="match status" value="1"/>
</dbReference>
<accession>A0A5Q2N2K6</accession>
<dbReference type="InterPro" id="IPR000515">
    <property type="entry name" value="MetI-like"/>
</dbReference>
<feature type="transmembrane region" description="Helical" evidence="7">
    <location>
        <begin position="181"/>
        <end position="206"/>
    </location>
</feature>
<keyword evidence="6 7" id="KW-0472">Membrane</keyword>
<evidence type="ECO:0000256" key="4">
    <source>
        <dbReference type="ARBA" id="ARBA00022692"/>
    </source>
</evidence>
<dbReference type="GO" id="GO:0055085">
    <property type="term" value="P:transmembrane transport"/>
    <property type="evidence" value="ECO:0007669"/>
    <property type="project" value="InterPro"/>
</dbReference>
<dbReference type="InterPro" id="IPR035906">
    <property type="entry name" value="MetI-like_sf"/>
</dbReference>
<dbReference type="Proteomes" id="UP000366051">
    <property type="component" value="Chromosome"/>
</dbReference>
<keyword evidence="3" id="KW-1003">Cell membrane</keyword>
<dbReference type="RefSeq" id="WP_153726107.1">
    <property type="nucleotide sequence ID" value="NZ_CP045875.1"/>
</dbReference>
<feature type="transmembrane region" description="Helical" evidence="7">
    <location>
        <begin position="66"/>
        <end position="92"/>
    </location>
</feature>
<reference evidence="10" key="1">
    <citation type="submission" date="2019-11" db="EMBL/GenBank/DDBJ databases">
        <title>Genome sequence of Heliorestis convoluta strain HH, an alkaliphilic and minimalistic phototrophic bacterium from a soda lake in Egypt.</title>
        <authorList>
            <person name="Dewey E.D."/>
            <person name="Stokes L.M."/>
            <person name="Burchell B.M."/>
            <person name="Shaffer K.N."/>
            <person name="Huntington A.M."/>
            <person name="Baker J.M."/>
            <person name="Nadendla S."/>
            <person name="Giglio M.G."/>
            <person name="Touchman J.W."/>
            <person name="Blankenship R.E."/>
            <person name="Madigan M.T."/>
            <person name="Sattley W.M."/>
        </authorList>
    </citation>
    <scope>NUCLEOTIDE SEQUENCE [LARGE SCALE GENOMIC DNA]</scope>
    <source>
        <strain evidence="10">HH</strain>
    </source>
</reference>
<keyword evidence="4 7" id="KW-0812">Transmembrane</keyword>
<proteinExistence type="inferred from homology"/>
<protein>
    <submittedName>
        <fullName evidence="9">Dipeptide transport system permease protein DppC</fullName>
    </submittedName>
</protein>
<dbReference type="PANTHER" id="PTHR43386:SF1">
    <property type="entry name" value="D,D-DIPEPTIDE TRANSPORT SYSTEM PERMEASE PROTEIN DDPC-RELATED"/>
    <property type="match status" value="1"/>
</dbReference>
<name>A0A5Q2N2K6_9FIRM</name>
<comment type="similarity">
    <text evidence="7">Belongs to the binding-protein-dependent transport system permease family.</text>
</comment>
<dbReference type="InterPro" id="IPR025966">
    <property type="entry name" value="OppC_N"/>
</dbReference>
<comment type="subcellular location">
    <subcellularLocation>
        <location evidence="1 7">Cell membrane</location>
        <topology evidence="1 7">Multi-pass membrane protein</topology>
    </subcellularLocation>
</comment>
<dbReference type="EMBL" id="CP045875">
    <property type="protein sequence ID" value="QGG49057.1"/>
    <property type="molecule type" value="Genomic_DNA"/>
</dbReference>
<evidence type="ECO:0000256" key="2">
    <source>
        <dbReference type="ARBA" id="ARBA00022448"/>
    </source>
</evidence>
<dbReference type="Gene3D" id="1.10.3720.10">
    <property type="entry name" value="MetI-like"/>
    <property type="match status" value="1"/>
</dbReference>
<dbReference type="CDD" id="cd06261">
    <property type="entry name" value="TM_PBP2"/>
    <property type="match status" value="1"/>
</dbReference>
<dbReference type="PANTHER" id="PTHR43386">
    <property type="entry name" value="OLIGOPEPTIDE TRANSPORT SYSTEM PERMEASE PROTEIN APPC"/>
    <property type="match status" value="1"/>
</dbReference>
<dbReference type="Pfam" id="PF00528">
    <property type="entry name" value="BPD_transp_1"/>
    <property type="match status" value="1"/>
</dbReference>
<keyword evidence="2 7" id="KW-0813">Transport</keyword>
<evidence type="ECO:0000256" key="7">
    <source>
        <dbReference type="RuleBase" id="RU363032"/>
    </source>
</evidence>
<evidence type="ECO:0000256" key="6">
    <source>
        <dbReference type="ARBA" id="ARBA00023136"/>
    </source>
</evidence>
<evidence type="ECO:0000256" key="5">
    <source>
        <dbReference type="ARBA" id="ARBA00022989"/>
    </source>
</evidence>
<dbReference type="KEGG" id="hcv:FTV88_2977"/>
<evidence type="ECO:0000313" key="10">
    <source>
        <dbReference type="Proteomes" id="UP000366051"/>
    </source>
</evidence>
<sequence>MSFSGRFSLIILVLFLLMALFAPWLTVHSYEFSSGPPLEGPSRNHLLGTDDLGVDLWSMLLYGARISLFIGLSTALLAGLGGTLIGMTAAIAGGTVDRILLRLIDVLVALPTLPLMIVAAAFLGSSTLQIILILAFLSWARPARIVRAQARVLQEQPYIKLARFYGASIPYLLQRHFVPELFPLLLVTFIRITSMAIVAEASLAFIGLGDPTARSWGIIMNHAINFQGIYYTPYWQWWLFYPWLLVTLLVMSLAMLGREVESVFQKSH</sequence>
<dbReference type="AlphaFoldDB" id="A0A5Q2N2K6"/>
<feature type="domain" description="ABC transmembrane type-1" evidence="8">
    <location>
        <begin position="64"/>
        <end position="257"/>
    </location>
</feature>
<keyword evidence="10" id="KW-1185">Reference proteome</keyword>
<dbReference type="PROSITE" id="PS50928">
    <property type="entry name" value="ABC_TM1"/>
    <property type="match status" value="1"/>
</dbReference>
<dbReference type="OrthoDB" id="9783218at2"/>